<gene>
    <name evidence="2" type="ORF">CPB84DRAFT_1751880</name>
</gene>
<keyword evidence="3" id="KW-1185">Reference proteome</keyword>
<sequence>MFNPTLTFVSIAFLLQGILGHPFVEVITGLSDRDTKALSPVEAYTEEFIGFHGGNSNDTTVWENQGSISGRGNGTTAILGDAVIGLGIYVTDDPQVALTFAKESSQLNDGSTPKVCAIYAKSCENWRDVVKKVFLPENAGLIGDSTDPAMKAKFDDSRTKYINIVLPDADPSSTVRFALVDQKTKSGQLTLPLSITHQFSAKCFDYDGKTLPSGIPHGFPTFSYNSQRIRSNWKITPENEEAAKKVTS</sequence>
<dbReference type="Pfam" id="PF19287">
    <property type="entry name" value="DUF5910"/>
    <property type="match status" value="1"/>
</dbReference>
<evidence type="ECO:0000313" key="3">
    <source>
        <dbReference type="Proteomes" id="UP000724874"/>
    </source>
</evidence>
<keyword evidence="1" id="KW-0732">Signal</keyword>
<protein>
    <submittedName>
        <fullName evidence="2">Uncharacterized protein</fullName>
    </submittedName>
</protein>
<name>A0A9P5NBB3_GYMJU</name>
<evidence type="ECO:0000313" key="2">
    <source>
        <dbReference type="EMBL" id="KAF8878463.1"/>
    </source>
</evidence>
<dbReference type="EMBL" id="JADNYJ010000158">
    <property type="protein sequence ID" value="KAF8878463.1"/>
    <property type="molecule type" value="Genomic_DNA"/>
</dbReference>
<organism evidence="2 3">
    <name type="scientific">Gymnopilus junonius</name>
    <name type="common">Spectacular rustgill mushroom</name>
    <name type="synonym">Gymnopilus spectabilis subsp. junonius</name>
    <dbReference type="NCBI Taxonomy" id="109634"/>
    <lineage>
        <taxon>Eukaryota</taxon>
        <taxon>Fungi</taxon>
        <taxon>Dikarya</taxon>
        <taxon>Basidiomycota</taxon>
        <taxon>Agaricomycotina</taxon>
        <taxon>Agaricomycetes</taxon>
        <taxon>Agaricomycetidae</taxon>
        <taxon>Agaricales</taxon>
        <taxon>Agaricineae</taxon>
        <taxon>Hymenogastraceae</taxon>
        <taxon>Gymnopilus</taxon>
    </lineage>
</organism>
<feature type="signal peptide" evidence="1">
    <location>
        <begin position="1"/>
        <end position="20"/>
    </location>
</feature>
<dbReference type="Proteomes" id="UP000724874">
    <property type="component" value="Unassembled WGS sequence"/>
</dbReference>
<proteinExistence type="predicted"/>
<reference evidence="2" key="1">
    <citation type="submission" date="2020-11" db="EMBL/GenBank/DDBJ databases">
        <authorList>
            <consortium name="DOE Joint Genome Institute"/>
            <person name="Ahrendt S."/>
            <person name="Riley R."/>
            <person name="Andreopoulos W."/>
            <person name="LaButti K."/>
            <person name="Pangilinan J."/>
            <person name="Ruiz-duenas F.J."/>
            <person name="Barrasa J.M."/>
            <person name="Sanchez-Garcia M."/>
            <person name="Camarero S."/>
            <person name="Miyauchi S."/>
            <person name="Serrano A."/>
            <person name="Linde D."/>
            <person name="Babiker R."/>
            <person name="Drula E."/>
            <person name="Ayuso-Fernandez I."/>
            <person name="Pacheco R."/>
            <person name="Padilla G."/>
            <person name="Ferreira P."/>
            <person name="Barriuso J."/>
            <person name="Kellner H."/>
            <person name="Castanera R."/>
            <person name="Alfaro M."/>
            <person name="Ramirez L."/>
            <person name="Pisabarro A.G."/>
            <person name="Kuo A."/>
            <person name="Tritt A."/>
            <person name="Lipzen A."/>
            <person name="He G."/>
            <person name="Yan M."/>
            <person name="Ng V."/>
            <person name="Cullen D."/>
            <person name="Martin F."/>
            <person name="Rosso M.-N."/>
            <person name="Henrissat B."/>
            <person name="Hibbett D."/>
            <person name="Martinez A.T."/>
            <person name="Grigoriev I.V."/>
        </authorList>
    </citation>
    <scope>NUCLEOTIDE SEQUENCE</scope>
    <source>
        <strain evidence="2">AH 44721</strain>
    </source>
</reference>
<dbReference type="OrthoDB" id="2749115at2759"/>
<dbReference type="InterPro" id="IPR045564">
    <property type="entry name" value="DUF5910"/>
</dbReference>
<accession>A0A9P5NBB3</accession>
<dbReference type="AlphaFoldDB" id="A0A9P5NBB3"/>
<evidence type="ECO:0000256" key="1">
    <source>
        <dbReference type="SAM" id="SignalP"/>
    </source>
</evidence>
<comment type="caution">
    <text evidence="2">The sequence shown here is derived from an EMBL/GenBank/DDBJ whole genome shotgun (WGS) entry which is preliminary data.</text>
</comment>
<feature type="chain" id="PRO_5040290678" evidence="1">
    <location>
        <begin position="21"/>
        <end position="248"/>
    </location>
</feature>